<evidence type="ECO:0000313" key="4">
    <source>
        <dbReference type="EMBL" id="CUA82011.1"/>
    </source>
</evidence>
<dbReference type="PANTHER" id="PTHR43877">
    <property type="entry name" value="AMINOALKYLPHOSPHONATE N-ACETYLTRANSFERASE-RELATED-RELATED"/>
    <property type="match status" value="1"/>
</dbReference>
<dbReference type="InterPro" id="IPR000182">
    <property type="entry name" value="GNAT_dom"/>
</dbReference>
<dbReference type="GO" id="GO:0016747">
    <property type="term" value="F:acyltransferase activity, transferring groups other than amino-acyl groups"/>
    <property type="evidence" value="ECO:0007669"/>
    <property type="project" value="InterPro"/>
</dbReference>
<reference evidence="5" key="1">
    <citation type="submission" date="2015-08" db="EMBL/GenBank/DDBJ databases">
        <authorList>
            <person name="Varghese N."/>
        </authorList>
    </citation>
    <scope>NUCLEOTIDE SEQUENCE [LARGE SCALE GENOMIC DNA]</scope>
    <source>
        <strain evidence="5">DSM 17901</strain>
    </source>
</reference>
<gene>
    <name evidence="4" type="ORF">Ga0061063_0860</name>
</gene>
<dbReference type="STRING" id="375574.GCA_001418035_00658"/>
<feature type="domain" description="N-acetyltransferase" evidence="3">
    <location>
        <begin position="4"/>
        <end position="150"/>
    </location>
</feature>
<dbReference type="PROSITE" id="PS51186">
    <property type="entry name" value="GNAT"/>
    <property type="match status" value="1"/>
</dbReference>
<dbReference type="Proteomes" id="UP000243535">
    <property type="component" value="Unassembled WGS sequence"/>
</dbReference>
<dbReference type="OrthoDB" id="8602780at2"/>
<dbReference type="CDD" id="cd04301">
    <property type="entry name" value="NAT_SF"/>
    <property type="match status" value="1"/>
</dbReference>
<dbReference type="InterPro" id="IPR016181">
    <property type="entry name" value="Acyl_CoA_acyltransferase"/>
</dbReference>
<keyword evidence="4" id="KW-0689">Ribosomal protein</keyword>
<protein>
    <submittedName>
        <fullName evidence="4">Ribosomal protein S18 acetylase RimI and related acetyltransferases</fullName>
    </submittedName>
</protein>
<name>A0A0K6GU20_9NEIS</name>
<dbReference type="EMBL" id="CYHA01000001">
    <property type="protein sequence ID" value="CUA82011.1"/>
    <property type="molecule type" value="Genomic_DNA"/>
</dbReference>
<keyword evidence="5" id="KW-1185">Reference proteome</keyword>
<evidence type="ECO:0000256" key="2">
    <source>
        <dbReference type="ARBA" id="ARBA00023315"/>
    </source>
</evidence>
<dbReference type="AlphaFoldDB" id="A0A0K6GU20"/>
<dbReference type="RefSeq" id="WP_055433376.1">
    <property type="nucleotide sequence ID" value="NZ_CYHA01000001.1"/>
</dbReference>
<evidence type="ECO:0000313" key="5">
    <source>
        <dbReference type="Proteomes" id="UP000243535"/>
    </source>
</evidence>
<dbReference type="InterPro" id="IPR050832">
    <property type="entry name" value="Bact_Acetyltransf"/>
</dbReference>
<dbReference type="Pfam" id="PF00583">
    <property type="entry name" value="Acetyltransf_1"/>
    <property type="match status" value="1"/>
</dbReference>
<evidence type="ECO:0000256" key="1">
    <source>
        <dbReference type="ARBA" id="ARBA00022679"/>
    </source>
</evidence>
<evidence type="ECO:0000259" key="3">
    <source>
        <dbReference type="PROSITE" id="PS51186"/>
    </source>
</evidence>
<proteinExistence type="predicted"/>
<dbReference type="SUPFAM" id="SSF55729">
    <property type="entry name" value="Acyl-CoA N-acyltransferases (Nat)"/>
    <property type="match status" value="1"/>
</dbReference>
<keyword evidence="4" id="KW-0687">Ribonucleoprotein</keyword>
<sequence>MACLLVRALPEDAPLLSAIARVAKQSVGYPDAWMACWVEALTVPRAALAAGLGWKAVDARGVCCGFVCLAEGGVTGEWVVDFLFVLPGVQRQGLGRKLLARARDEALQRGGHRLVLDADPTAEAFYLSQGAKREGATPAPMPGQPARHLPRLAWTFKTQAQGKLA</sequence>
<dbReference type="GO" id="GO:0005840">
    <property type="term" value="C:ribosome"/>
    <property type="evidence" value="ECO:0007669"/>
    <property type="project" value="UniProtKB-KW"/>
</dbReference>
<keyword evidence="1 4" id="KW-0808">Transferase</keyword>
<dbReference type="Gene3D" id="3.40.630.30">
    <property type="match status" value="1"/>
</dbReference>
<accession>A0A0K6GU20</accession>
<organism evidence="4 5">
    <name type="scientific">Gulbenkiania indica</name>
    <dbReference type="NCBI Taxonomy" id="375574"/>
    <lineage>
        <taxon>Bacteria</taxon>
        <taxon>Pseudomonadati</taxon>
        <taxon>Pseudomonadota</taxon>
        <taxon>Betaproteobacteria</taxon>
        <taxon>Neisseriales</taxon>
        <taxon>Chromobacteriaceae</taxon>
        <taxon>Gulbenkiania</taxon>
    </lineage>
</organism>
<keyword evidence="2" id="KW-0012">Acyltransferase</keyword>